<dbReference type="GO" id="GO:0003712">
    <property type="term" value="F:transcription coregulator activity"/>
    <property type="evidence" value="ECO:0007669"/>
    <property type="project" value="TreeGrafter"/>
</dbReference>
<feature type="domain" description="FF" evidence="4">
    <location>
        <begin position="484"/>
        <end position="539"/>
    </location>
</feature>
<feature type="compositionally biased region" description="Low complexity" evidence="2">
    <location>
        <begin position="22"/>
        <end position="35"/>
    </location>
</feature>
<evidence type="ECO:0000259" key="4">
    <source>
        <dbReference type="PROSITE" id="PS51676"/>
    </source>
</evidence>
<evidence type="ECO:0000313" key="5">
    <source>
        <dbReference type="EMBL" id="PRP88592.1"/>
    </source>
</evidence>
<name>A0A2P6NXA5_9EUKA</name>
<accession>A0A2P6NXA5</accession>
<feature type="compositionally biased region" description="Pro residues" evidence="2">
    <location>
        <begin position="1"/>
        <end position="15"/>
    </location>
</feature>
<feature type="domain" description="FF" evidence="4">
    <location>
        <begin position="248"/>
        <end position="303"/>
    </location>
</feature>
<dbReference type="SUPFAM" id="SSF81698">
    <property type="entry name" value="FF domain"/>
    <property type="match status" value="2"/>
</dbReference>
<keyword evidence="6" id="KW-1185">Reference proteome</keyword>
<dbReference type="InterPro" id="IPR036517">
    <property type="entry name" value="FF_domain_sf"/>
</dbReference>
<dbReference type="InterPro" id="IPR036020">
    <property type="entry name" value="WW_dom_sf"/>
</dbReference>
<dbReference type="Gene3D" id="1.10.10.440">
    <property type="entry name" value="FF domain"/>
    <property type="match status" value="2"/>
</dbReference>
<dbReference type="InterPro" id="IPR002713">
    <property type="entry name" value="FF_domain"/>
</dbReference>
<reference evidence="5 6" key="1">
    <citation type="journal article" date="2018" name="Genome Biol. Evol.">
        <title>Multiple Roots of Fruiting Body Formation in Amoebozoa.</title>
        <authorList>
            <person name="Hillmann F."/>
            <person name="Forbes G."/>
            <person name="Novohradska S."/>
            <person name="Ferling I."/>
            <person name="Riege K."/>
            <person name="Groth M."/>
            <person name="Westermann M."/>
            <person name="Marz M."/>
            <person name="Spaller T."/>
            <person name="Winckler T."/>
            <person name="Schaap P."/>
            <person name="Glockner G."/>
        </authorList>
    </citation>
    <scope>NUCLEOTIDE SEQUENCE [LARGE SCALE GENOMIC DNA]</scope>
    <source>
        <strain evidence="5 6">Jena</strain>
    </source>
</reference>
<dbReference type="PROSITE" id="PS50020">
    <property type="entry name" value="WW_DOMAIN_2"/>
    <property type="match status" value="1"/>
</dbReference>
<dbReference type="PANTHER" id="PTHR15377:SF3">
    <property type="entry name" value="WW DOMAIN-CONTAINING PROTEIN"/>
    <property type="match status" value="1"/>
</dbReference>
<dbReference type="STRING" id="1890364.A0A2P6NXA5"/>
<dbReference type="PROSITE" id="PS51676">
    <property type="entry name" value="FF"/>
    <property type="match status" value="2"/>
</dbReference>
<dbReference type="CDD" id="cd00201">
    <property type="entry name" value="WW"/>
    <property type="match status" value="1"/>
</dbReference>
<dbReference type="OrthoDB" id="63972at2759"/>
<feature type="domain" description="WW" evidence="3">
    <location>
        <begin position="163"/>
        <end position="196"/>
    </location>
</feature>
<feature type="compositionally biased region" description="Basic and acidic residues" evidence="2">
    <location>
        <begin position="429"/>
        <end position="461"/>
    </location>
</feature>
<dbReference type="PANTHER" id="PTHR15377">
    <property type="entry name" value="TRANSCRIPTION ELONGATION REGULATOR 1"/>
    <property type="match status" value="1"/>
</dbReference>
<dbReference type="Gene3D" id="2.20.70.10">
    <property type="match status" value="1"/>
</dbReference>
<dbReference type="InParanoid" id="A0A2P6NXA5"/>
<dbReference type="InterPro" id="IPR045148">
    <property type="entry name" value="TCRG1-like"/>
</dbReference>
<evidence type="ECO:0000256" key="2">
    <source>
        <dbReference type="SAM" id="MobiDB-lite"/>
    </source>
</evidence>
<dbReference type="Pfam" id="PF01846">
    <property type="entry name" value="FF"/>
    <property type="match status" value="2"/>
</dbReference>
<dbReference type="SMART" id="SM00456">
    <property type="entry name" value="WW"/>
    <property type="match status" value="2"/>
</dbReference>
<dbReference type="SUPFAM" id="SSF51045">
    <property type="entry name" value="WW domain"/>
    <property type="match status" value="1"/>
</dbReference>
<proteinExistence type="predicted"/>
<gene>
    <name evidence="5" type="ORF">PROFUN_03003</name>
</gene>
<evidence type="ECO:0000259" key="3">
    <source>
        <dbReference type="PROSITE" id="PS50020"/>
    </source>
</evidence>
<feature type="region of interest" description="Disordered" evidence="2">
    <location>
        <begin position="1"/>
        <end position="117"/>
    </location>
</feature>
<dbReference type="AlphaFoldDB" id="A0A2P6NXA5"/>
<dbReference type="EMBL" id="MDYQ01000009">
    <property type="protein sequence ID" value="PRP88592.1"/>
    <property type="molecule type" value="Genomic_DNA"/>
</dbReference>
<protein>
    <submittedName>
        <fullName evidence="5">Transcription elongation regulator 1-like</fullName>
    </submittedName>
</protein>
<sequence length="672" mass="78131">MPPPDTAPGVRPPLVPAANGQPRAPMMMPAPDTAPGVRPPLMPKPDEQAPLMPTPDGQSRAPNMMPAPDSAPGVRPPAPMMPTPDEHPNHTAPTMPAADGQTPNSTEAPAEQPPEPVEEEEWIEFVFSGHYFYYNWDKSQASWIRPPQARREQPKLRPLLIRKTMAPLWRIVSTNLGYEYFYNVETKEATWLQPYELMEGLEMNAEAPPPEPTEEEKHENVKKRLLAEEEEQRSKFAKTEQEDDQGLTFEERVEIFKTMLKEKNIEPFSTWDKELPKIVLDPRFKILPNHADRRSIFTHYVKTKLEQDKKEKIEKTALAKDTIYATLKAENGTLSATLSFEDFKAKFGSAQTFKNLTSKEKERLYNELLDPIKKATEKKTSAEKEKETKGLMDLLKENNKITSKTSYIDACDLLDATKDKRNQTPHLSTTEREEIYKKHTDKLGDQERKKQREEASKKERERVVAAMKEKEEKERSKIIRRYNQDDELIAFKTLLKEKVKDPEVSWRTARQSMEHDARFRVDSISSLKKEDLFRDHKAELVKLQLSNYRQLLRETFEKGRINLRTKDFNDARSHIKDDARYEVLYSDDRRSQYALFMEELKVEAFGNLQKLFAESKAHGVINQNTPSSGEKYEKLVELMEMDKRWMDLVPFRKERDEALVRYIDEFSMNTIR</sequence>
<keyword evidence="1" id="KW-0677">Repeat</keyword>
<dbReference type="GO" id="GO:0005634">
    <property type="term" value="C:nucleus"/>
    <property type="evidence" value="ECO:0007669"/>
    <property type="project" value="TreeGrafter"/>
</dbReference>
<evidence type="ECO:0000313" key="6">
    <source>
        <dbReference type="Proteomes" id="UP000241769"/>
    </source>
</evidence>
<dbReference type="InterPro" id="IPR001202">
    <property type="entry name" value="WW_dom"/>
</dbReference>
<dbReference type="GO" id="GO:0070063">
    <property type="term" value="F:RNA polymerase binding"/>
    <property type="evidence" value="ECO:0007669"/>
    <property type="project" value="InterPro"/>
</dbReference>
<organism evidence="5 6">
    <name type="scientific">Planoprotostelium fungivorum</name>
    <dbReference type="NCBI Taxonomy" id="1890364"/>
    <lineage>
        <taxon>Eukaryota</taxon>
        <taxon>Amoebozoa</taxon>
        <taxon>Evosea</taxon>
        <taxon>Variosea</taxon>
        <taxon>Cavosteliida</taxon>
        <taxon>Cavosteliaceae</taxon>
        <taxon>Planoprotostelium</taxon>
    </lineage>
</organism>
<dbReference type="Proteomes" id="UP000241769">
    <property type="component" value="Unassembled WGS sequence"/>
</dbReference>
<feature type="region of interest" description="Disordered" evidence="2">
    <location>
        <begin position="422"/>
        <end position="461"/>
    </location>
</feature>
<evidence type="ECO:0000256" key="1">
    <source>
        <dbReference type="ARBA" id="ARBA00022737"/>
    </source>
</evidence>
<comment type="caution">
    <text evidence="5">The sequence shown here is derived from an EMBL/GenBank/DDBJ whole genome shotgun (WGS) entry which is preliminary data.</text>
</comment>
<dbReference type="SMART" id="SM00441">
    <property type="entry name" value="FF"/>
    <property type="match status" value="3"/>
</dbReference>